<organism evidence="1 2">
    <name type="scientific">Candidatus Nomurabacteria bacterium GW2011_GWA2_43_15</name>
    <dbReference type="NCBI Taxonomy" id="1618738"/>
    <lineage>
        <taxon>Bacteria</taxon>
        <taxon>Candidatus Nomuraibacteriota</taxon>
    </lineage>
</organism>
<dbReference type="AlphaFoldDB" id="A0A0G1GNN3"/>
<dbReference type="STRING" id="1618738.UV76_C0011G0011"/>
<name>A0A0G1GNN3_9BACT</name>
<sequence>MTNNQTETKICHNCRGEFIIEQEDFNFYEKIKVPPPTFCPECRLLRRMMWRNERSLFKRPCAKTGKQIITMFHPEADVVVYDHDIWWGDSWEPTDYGKDYNFSKPFFEQFGELLHRTPLANLGNSNCLGSPYGNHNADCKYCYLMFASFKNERTHYSHGAVELKDCIDMYESSKSELSYGDALCEGLYKTHFSYDADECINSFFMKHCKNLQDCIGCVNLRNKSHCILNVQYTKEEYNRKKKELDFGSYKILSQFEDSFKDFVLKFPNKYANIIKSTEATGDNILNSKNAKNCFDLFGEGQDLKYLIHCISIKDSYDMYGTGAASLMYEGTDAGIDASKELFCAITHSCLDTNYTYMCFSSKHLFGCVGLRGKQYCILNKQYTKEEYEKLVPKIIQHMKDMSYTDKKGMIYKYGEFFPSELSPFAYNETIAQQYFPKTKNEILKAGHSYRIPSEKDYKATIHSHDLPDHIKDAPDSILEEVIACPNKGDELTQCTKAYRIIKTELDFLRNNNIALPRYCPNCRHYRRLKQRNPFKLWKGRCQCAGLNSQNKKYKNTMAHAHSTAPCPGEFETPYAPDRPEIVYCEKCYQQEVY</sequence>
<dbReference type="EMBL" id="LCFS01000011">
    <property type="protein sequence ID" value="KKT00339.1"/>
    <property type="molecule type" value="Genomic_DNA"/>
</dbReference>
<evidence type="ECO:0000313" key="2">
    <source>
        <dbReference type="Proteomes" id="UP000034646"/>
    </source>
</evidence>
<comment type="caution">
    <text evidence="1">The sequence shown here is derived from an EMBL/GenBank/DDBJ whole genome shotgun (WGS) entry which is preliminary data.</text>
</comment>
<evidence type="ECO:0008006" key="3">
    <source>
        <dbReference type="Google" id="ProtNLM"/>
    </source>
</evidence>
<evidence type="ECO:0000313" key="1">
    <source>
        <dbReference type="EMBL" id="KKT00339.1"/>
    </source>
</evidence>
<reference evidence="1 2" key="1">
    <citation type="journal article" date="2015" name="Nature">
        <title>rRNA introns, odd ribosomes, and small enigmatic genomes across a large radiation of phyla.</title>
        <authorList>
            <person name="Brown C.T."/>
            <person name="Hug L.A."/>
            <person name="Thomas B.C."/>
            <person name="Sharon I."/>
            <person name="Castelle C.J."/>
            <person name="Singh A."/>
            <person name="Wilkins M.J."/>
            <person name="Williams K.H."/>
            <person name="Banfield J.F."/>
        </authorList>
    </citation>
    <scope>NUCLEOTIDE SEQUENCE [LARGE SCALE GENOMIC DNA]</scope>
</reference>
<gene>
    <name evidence="1" type="ORF">UV76_C0011G0011</name>
</gene>
<dbReference type="Proteomes" id="UP000034646">
    <property type="component" value="Unassembled WGS sequence"/>
</dbReference>
<protein>
    <recommendedName>
        <fullName evidence="3">Zinc-binding domain-containing protein</fullName>
    </recommendedName>
</protein>
<accession>A0A0G1GNN3</accession>
<proteinExistence type="predicted"/>